<dbReference type="OrthoDB" id="3881344at2759"/>
<dbReference type="Proteomes" id="UP000194280">
    <property type="component" value="Unassembled WGS sequence"/>
</dbReference>
<comment type="caution">
    <text evidence="3">The sequence shown here is derived from an EMBL/GenBank/DDBJ whole genome shotgun (WGS) entry which is preliminary data.</text>
</comment>
<feature type="region of interest" description="Disordered" evidence="2">
    <location>
        <begin position="110"/>
        <end position="233"/>
    </location>
</feature>
<dbReference type="EMBL" id="MUNK01000226">
    <property type="protein sequence ID" value="OTA24856.1"/>
    <property type="molecule type" value="Genomic_DNA"/>
</dbReference>
<feature type="coiled-coil region" evidence="1">
    <location>
        <begin position="83"/>
        <end position="110"/>
    </location>
</feature>
<keyword evidence="1" id="KW-0175">Coiled coil</keyword>
<name>A0A1Z5SVL8_HORWE</name>
<protein>
    <submittedName>
        <fullName evidence="3">Uncharacterized protein</fullName>
    </submittedName>
</protein>
<proteinExistence type="predicted"/>
<dbReference type="InParanoid" id="A0A1Z5SVL8"/>
<keyword evidence="4" id="KW-1185">Reference proteome</keyword>
<accession>A0A1Z5SVL8</accession>
<evidence type="ECO:0000313" key="3">
    <source>
        <dbReference type="EMBL" id="OTA24856.1"/>
    </source>
</evidence>
<organism evidence="3 4">
    <name type="scientific">Hortaea werneckii EXF-2000</name>
    <dbReference type="NCBI Taxonomy" id="1157616"/>
    <lineage>
        <taxon>Eukaryota</taxon>
        <taxon>Fungi</taxon>
        <taxon>Dikarya</taxon>
        <taxon>Ascomycota</taxon>
        <taxon>Pezizomycotina</taxon>
        <taxon>Dothideomycetes</taxon>
        <taxon>Dothideomycetidae</taxon>
        <taxon>Mycosphaerellales</taxon>
        <taxon>Teratosphaeriaceae</taxon>
        <taxon>Hortaea</taxon>
    </lineage>
</organism>
<feature type="compositionally biased region" description="Basic and acidic residues" evidence="2">
    <location>
        <begin position="191"/>
        <end position="203"/>
    </location>
</feature>
<reference evidence="3 4" key="1">
    <citation type="submission" date="2017-01" db="EMBL/GenBank/DDBJ databases">
        <title>The recent genome duplication of the halophilic yeast Hortaea werneckii: insights from long-read sequencing.</title>
        <authorList>
            <person name="Sinha S."/>
            <person name="Flibotte S."/>
            <person name="Neira M."/>
            <person name="Lenassi M."/>
            <person name="Gostincar C."/>
            <person name="Stajich J.E."/>
            <person name="Nislow C.E."/>
        </authorList>
    </citation>
    <scope>NUCLEOTIDE SEQUENCE [LARGE SCALE GENOMIC DNA]</scope>
    <source>
        <strain evidence="3 4">EXF-2000</strain>
    </source>
</reference>
<dbReference type="AlphaFoldDB" id="A0A1Z5SVL8"/>
<feature type="compositionally biased region" description="Polar residues" evidence="2">
    <location>
        <begin position="130"/>
        <end position="139"/>
    </location>
</feature>
<sequence length="233" mass="26027">MSANRDDQPRMLDAIRSLSATARANNEGHEPALYTGLNKVAASLQATMDKMQQQFDTKVAKDMADIREATAHLADSTRARDRLEALELSEQTKQTQIDRLTQRIVEVERQTAAQSDSLTEAEDKFAAQSDKISAQSNSLAERDDELATKEQEIQDLAARCESLQQQVRKRPATPLSSFRSRDYPRTTAASEEQRMSETSEESVRQSTPILSEPAEPSSESLSSPREIVEQQLE</sequence>
<dbReference type="VEuPathDB" id="FungiDB:BTJ68_12909"/>
<gene>
    <name evidence="3" type="ORF">BTJ68_12909</name>
</gene>
<evidence type="ECO:0000256" key="1">
    <source>
        <dbReference type="SAM" id="Coils"/>
    </source>
</evidence>
<evidence type="ECO:0000256" key="2">
    <source>
        <dbReference type="SAM" id="MobiDB-lite"/>
    </source>
</evidence>
<evidence type="ECO:0000313" key="4">
    <source>
        <dbReference type="Proteomes" id="UP000194280"/>
    </source>
</evidence>
<feature type="compositionally biased region" description="Low complexity" evidence="2">
    <location>
        <begin position="208"/>
        <end position="225"/>
    </location>
</feature>